<keyword evidence="2" id="KW-0560">Oxidoreductase</keyword>
<dbReference type="EMBL" id="JACCJZ010000013">
    <property type="protein sequence ID" value="NYZ62223.1"/>
    <property type="molecule type" value="Genomic_DNA"/>
</dbReference>
<sequence>MSYPVLPAPPYYVAIFRCTRNGLDDGGYDEASERMFEMAHRQPGFLGVHTLRAENGEGVTLSYWTDEASIRAWRAQDEEQVVREADRRAWYARYSLQIARVERAYSWSEDEGASRARPQTMSFAD</sequence>
<dbReference type="AlphaFoldDB" id="A0A7Z0QRJ6"/>
<gene>
    <name evidence="2" type="ORF">H0E82_05535</name>
</gene>
<proteinExistence type="predicted"/>
<dbReference type="InterPro" id="IPR011008">
    <property type="entry name" value="Dimeric_a/b-barrel"/>
</dbReference>
<dbReference type="Gene3D" id="3.30.70.100">
    <property type="match status" value="1"/>
</dbReference>
<evidence type="ECO:0000313" key="2">
    <source>
        <dbReference type="EMBL" id="NYZ62223.1"/>
    </source>
</evidence>
<protein>
    <submittedName>
        <fullName evidence="2">Antibiotic biosynthesis monooxygenase</fullName>
    </submittedName>
</protein>
<keyword evidence="3" id="KW-1185">Reference proteome</keyword>
<dbReference type="SUPFAM" id="SSF54909">
    <property type="entry name" value="Dimeric alpha+beta barrel"/>
    <property type="match status" value="1"/>
</dbReference>
<dbReference type="InterPro" id="IPR007138">
    <property type="entry name" value="ABM_dom"/>
</dbReference>
<comment type="caution">
    <text evidence="2">The sequence shown here is derived from an EMBL/GenBank/DDBJ whole genome shotgun (WGS) entry which is preliminary data.</text>
</comment>
<dbReference type="PANTHER" id="PTHR37811">
    <property type="entry name" value="BLL5343 PROTEIN"/>
    <property type="match status" value="1"/>
</dbReference>
<dbReference type="PANTHER" id="PTHR37811:SF2">
    <property type="entry name" value="ABM DOMAIN-CONTAINING PROTEIN"/>
    <property type="match status" value="1"/>
</dbReference>
<keyword evidence="2" id="KW-0503">Monooxygenase</keyword>
<dbReference type="Pfam" id="PF03992">
    <property type="entry name" value="ABM"/>
    <property type="match status" value="1"/>
</dbReference>
<feature type="domain" description="ABM" evidence="1">
    <location>
        <begin position="33"/>
        <end position="78"/>
    </location>
</feature>
<evidence type="ECO:0000313" key="3">
    <source>
        <dbReference type="Proteomes" id="UP000589896"/>
    </source>
</evidence>
<accession>A0A7Z0QRJ6</accession>
<organism evidence="2 3">
    <name type="scientific">Luteimonas deserti</name>
    <dbReference type="NCBI Taxonomy" id="2752306"/>
    <lineage>
        <taxon>Bacteria</taxon>
        <taxon>Pseudomonadati</taxon>
        <taxon>Pseudomonadota</taxon>
        <taxon>Gammaproteobacteria</taxon>
        <taxon>Lysobacterales</taxon>
        <taxon>Lysobacteraceae</taxon>
        <taxon>Luteimonas</taxon>
    </lineage>
</organism>
<reference evidence="2 3" key="1">
    <citation type="submission" date="2020-07" db="EMBL/GenBank/DDBJ databases">
        <title>isolation of Luteimonas sp. SJ-16.</title>
        <authorList>
            <person name="Huang X.-X."/>
            <person name="Xu L."/>
            <person name="Sun J.-Q."/>
        </authorList>
    </citation>
    <scope>NUCLEOTIDE SEQUENCE [LARGE SCALE GENOMIC DNA]</scope>
    <source>
        <strain evidence="2 3">SJ-16</strain>
    </source>
</reference>
<dbReference type="RefSeq" id="WP_180544454.1">
    <property type="nucleotide sequence ID" value="NZ_JACCJZ010000013.1"/>
</dbReference>
<evidence type="ECO:0000259" key="1">
    <source>
        <dbReference type="Pfam" id="PF03992"/>
    </source>
</evidence>
<dbReference type="InterPro" id="IPR052936">
    <property type="entry name" value="Jasmonate_Hydroxylase-like"/>
</dbReference>
<dbReference type="Proteomes" id="UP000589896">
    <property type="component" value="Unassembled WGS sequence"/>
</dbReference>
<dbReference type="GO" id="GO:0004497">
    <property type="term" value="F:monooxygenase activity"/>
    <property type="evidence" value="ECO:0007669"/>
    <property type="project" value="UniProtKB-KW"/>
</dbReference>
<name>A0A7Z0QRJ6_9GAMM</name>